<keyword evidence="2" id="KW-1185">Reference proteome</keyword>
<dbReference type="AlphaFoldDB" id="A0A8J5XR13"/>
<dbReference type="EMBL" id="JAGTXO010000011">
    <property type="protein sequence ID" value="KAG8465034.1"/>
    <property type="molecule type" value="Genomic_DNA"/>
</dbReference>
<name>A0A8J5XR13_DIALT</name>
<evidence type="ECO:0000313" key="1">
    <source>
        <dbReference type="EMBL" id="KAG8465034.1"/>
    </source>
</evidence>
<reference evidence="1" key="1">
    <citation type="submission" date="2021-05" db="EMBL/GenBank/DDBJ databases">
        <title>The genome of the haptophyte Pavlova lutheri (Diacronema luteri, Pavlovales) - a model for lipid biosynthesis in eukaryotic algae.</title>
        <authorList>
            <person name="Hulatt C.J."/>
            <person name="Posewitz M.C."/>
        </authorList>
    </citation>
    <scope>NUCLEOTIDE SEQUENCE</scope>
    <source>
        <strain evidence="1">NIVA-4/92</strain>
    </source>
</reference>
<sequence>MLDALASRGHKMVLILDPHIKADDACARGEGGAAWTTPSCRCPREDSLRFFLRTRCKFTGKRVDIIKATDLTSEYNRFCLRHKGLAKVPPTRRAIVAAGASFDRLTLSFVVPRAGTRINLASHKL</sequence>
<protein>
    <submittedName>
        <fullName evidence="1">Uncharacterized protein</fullName>
    </submittedName>
</protein>
<evidence type="ECO:0000313" key="2">
    <source>
        <dbReference type="Proteomes" id="UP000751190"/>
    </source>
</evidence>
<comment type="caution">
    <text evidence="1">The sequence shown here is derived from an EMBL/GenBank/DDBJ whole genome shotgun (WGS) entry which is preliminary data.</text>
</comment>
<organism evidence="1 2">
    <name type="scientific">Diacronema lutheri</name>
    <name type="common">Unicellular marine alga</name>
    <name type="synonym">Monochrysis lutheri</name>
    <dbReference type="NCBI Taxonomy" id="2081491"/>
    <lineage>
        <taxon>Eukaryota</taxon>
        <taxon>Haptista</taxon>
        <taxon>Haptophyta</taxon>
        <taxon>Pavlovophyceae</taxon>
        <taxon>Pavlovales</taxon>
        <taxon>Pavlovaceae</taxon>
        <taxon>Diacronema</taxon>
    </lineage>
</organism>
<dbReference type="Proteomes" id="UP000751190">
    <property type="component" value="Unassembled WGS sequence"/>
</dbReference>
<dbReference type="OrthoDB" id="302955at2759"/>
<gene>
    <name evidence="1" type="ORF">KFE25_012397</name>
</gene>
<accession>A0A8J5XR13</accession>
<proteinExistence type="predicted"/>